<gene>
    <name evidence="2" type="ORF">T59_00021c</name>
</gene>
<evidence type="ECO:0000313" key="2">
    <source>
        <dbReference type="EMBL" id="AWN08682.1"/>
    </source>
</evidence>
<keyword evidence="3" id="KW-1185">Reference proteome</keyword>
<evidence type="ECO:0000313" key="3">
    <source>
        <dbReference type="Proteomes" id="UP000246269"/>
    </source>
</evidence>
<accession>A0A2U8UWP1</accession>
<protein>
    <submittedName>
        <fullName evidence="2">Uncharacterized protein</fullName>
    </submittedName>
</protein>
<evidence type="ECO:0000256" key="1">
    <source>
        <dbReference type="SAM" id="Phobius"/>
    </source>
</evidence>
<feature type="transmembrane region" description="Helical" evidence="1">
    <location>
        <begin position="6"/>
        <end position="23"/>
    </location>
</feature>
<keyword evidence="1" id="KW-0472">Membrane</keyword>
<dbReference type="Proteomes" id="UP000246269">
    <property type="component" value="Segment"/>
</dbReference>
<dbReference type="EMBL" id="MH203051">
    <property type="protein sequence ID" value="AWN08682.1"/>
    <property type="molecule type" value="Genomic_DNA"/>
</dbReference>
<sequence length="48" mass="5252">MIDLVPITAGLIALLVLAVFIIVEQAKVIRRLKNNDKTSCLPSTKDCN</sequence>
<reference evidence="2 3" key="1">
    <citation type="submission" date="2018-04" db="EMBL/GenBank/DDBJ databases">
        <title>Looking for novel host receptors of T5-like bacteriophages.</title>
        <authorList>
            <person name="Kulikov E.E."/>
            <person name="Letarov A.V."/>
            <person name="Golomidova A.K."/>
        </authorList>
    </citation>
    <scope>NUCLEOTIDE SEQUENCE [LARGE SCALE GENOMIC DNA]</scope>
</reference>
<keyword evidence="1" id="KW-1133">Transmembrane helix</keyword>
<organism evidence="2 3">
    <name type="scientific">Escherichia phage Gostya9</name>
    <dbReference type="NCBI Taxonomy" id="2182345"/>
    <lineage>
        <taxon>Viruses</taxon>
        <taxon>Duplodnaviria</taxon>
        <taxon>Heunggongvirae</taxon>
        <taxon>Uroviricota</taxon>
        <taxon>Caudoviricetes</taxon>
        <taxon>Demerecviridae</taxon>
        <taxon>Markadamsvirinae</taxon>
        <taxon>Tequintavirus</taxon>
        <taxon>Tequintavirus gostya9</taxon>
    </lineage>
</organism>
<name>A0A2U8UWP1_9CAUD</name>
<proteinExistence type="predicted"/>
<keyword evidence="1" id="KW-0812">Transmembrane</keyword>